<dbReference type="GO" id="GO:0006281">
    <property type="term" value="P:DNA repair"/>
    <property type="evidence" value="ECO:0007669"/>
    <property type="project" value="UniProtKB-UniRule"/>
</dbReference>
<dbReference type="PANTHER" id="PTHR16140:SF0">
    <property type="entry name" value="NON-STRUCTURAL MAINTENANCE OF CHROMOSOMES ELEMENT 4"/>
    <property type="match status" value="1"/>
</dbReference>
<organism evidence="10 11">
    <name type="scientific">Acacia crassicarpa</name>
    <name type="common">northern wattle</name>
    <dbReference type="NCBI Taxonomy" id="499986"/>
    <lineage>
        <taxon>Eukaryota</taxon>
        <taxon>Viridiplantae</taxon>
        <taxon>Streptophyta</taxon>
        <taxon>Embryophyta</taxon>
        <taxon>Tracheophyta</taxon>
        <taxon>Spermatophyta</taxon>
        <taxon>Magnoliopsida</taxon>
        <taxon>eudicotyledons</taxon>
        <taxon>Gunneridae</taxon>
        <taxon>Pentapetalae</taxon>
        <taxon>rosids</taxon>
        <taxon>fabids</taxon>
        <taxon>Fabales</taxon>
        <taxon>Fabaceae</taxon>
        <taxon>Caesalpinioideae</taxon>
        <taxon>mimosoid clade</taxon>
        <taxon>Acacieae</taxon>
        <taxon>Acacia</taxon>
    </lineage>
</organism>
<dbReference type="InterPro" id="IPR027786">
    <property type="entry name" value="Nse4/EID"/>
</dbReference>
<feature type="region of interest" description="Disordered" evidence="8">
    <location>
        <begin position="1"/>
        <end position="52"/>
    </location>
</feature>
<evidence type="ECO:0000256" key="7">
    <source>
        <dbReference type="RuleBase" id="RU365071"/>
    </source>
</evidence>
<keyword evidence="3 7" id="KW-0227">DNA damage</keyword>
<evidence type="ECO:0000259" key="9">
    <source>
        <dbReference type="Pfam" id="PF08743"/>
    </source>
</evidence>
<comment type="subunit">
    <text evidence="7">Component of the SMC5-SMC6 complex.</text>
</comment>
<gene>
    <name evidence="10" type="ORF">QN277_007875</name>
</gene>
<dbReference type="EMBL" id="JAWXYG010000012">
    <property type="protein sequence ID" value="KAK4258421.1"/>
    <property type="molecule type" value="Genomic_DNA"/>
</dbReference>
<evidence type="ECO:0000256" key="8">
    <source>
        <dbReference type="SAM" id="MobiDB-lite"/>
    </source>
</evidence>
<feature type="domain" description="Non-structural maintenance of chromosome element 4 C-terminal" evidence="9">
    <location>
        <begin position="240"/>
        <end position="323"/>
    </location>
</feature>
<dbReference type="GO" id="GO:0005634">
    <property type="term" value="C:nucleus"/>
    <property type="evidence" value="ECO:0007669"/>
    <property type="project" value="UniProtKB-SubCell"/>
</dbReference>
<feature type="compositionally biased region" description="Basic residues" evidence="8">
    <location>
        <begin position="192"/>
        <end position="201"/>
    </location>
</feature>
<protein>
    <recommendedName>
        <fullName evidence="7">Non-structural maintenance of chromosomes element 4</fullName>
    </recommendedName>
</protein>
<accession>A0AAE1IWT6</accession>
<evidence type="ECO:0000256" key="6">
    <source>
        <dbReference type="ARBA" id="ARBA00023242"/>
    </source>
</evidence>
<evidence type="ECO:0000256" key="2">
    <source>
        <dbReference type="ARBA" id="ARBA00008997"/>
    </source>
</evidence>
<keyword evidence="4 7" id="KW-0233">DNA recombination</keyword>
<evidence type="ECO:0000256" key="3">
    <source>
        <dbReference type="ARBA" id="ARBA00022763"/>
    </source>
</evidence>
<dbReference type="Pfam" id="PF08743">
    <property type="entry name" value="Nse4_C"/>
    <property type="match status" value="1"/>
</dbReference>
<keyword evidence="6 7" id="KW-0539">Nucleus</keyword>
<reference evidence="10" key="1">
    <citation type="submission" date="2023-10" db="EMBL/GenBank/DDBJ databases">
        <title>Chromosome-level genome of the transformable northern wattle, Acacia crassicarpa.</title>
        <authorList>
            <person name="Massaro I."/>
            <person name="Sinha N.R."/>
            <person name="Poethig S."/>
            <person name="Leichty A.R."/>
        </authorList>
    </citation>
    <scope>NUCLEOTIDE SEQUENCE</scope>
    <source>
        <strain evidence="10">Acra3RX</strain>
        <tissue evidence="10">Leaf</tissue>
    </source>
</reference>
<keyword evidence="11" id="KW-1185">Reference proteome</keyword>
<evidence type="ECO:0000313" key="11">
    <source>
        <dbReference type="Proteomes" id="UP001293593"/>
    </source>
</evidence>
<name>A0AAE1IWT6_9FABA</name>
<dbReference type="PANTHER" id="PTHR16140">
    <property type="entry name" value="NON-STRUCTURAL MAINTENANCE OF CHROMOSOMES ELEMENT 4"/>
    <property type="match status" value="1"/>
</dbReference>
<dbReference type="Proteomes" id="UP001293593">
    <property type="component" value="Unassembled WGS sequence"/>
</dbReference>
<proteinExistence type="inferred from homology"/>
<keyword evidence="5 7" id="KW-0234">DNA repair</keyword>
<evidence type="ECO:0000256" key="5">
    <source>
        <dbReference type="ARBA" id="ARBA00023204"/>
    </source>
</evidence>
<feature type="region of interest" description="Disordered" evidence="8">
    <location>
        <begin position="189"/>
        <end position="222"/>
    </location>
</feature>
<sequence>MRKIPKRERETASGSRANEIDRLRSVKAERLRNAQVDDAGHESSQENEQDPACRRAIRSQYLTLMNLINEKRDDMAKTDSERFNTIMEEVERLHEHVQKPREQVADAEALLDLATTLVGSVKSLLSNGVTPSEFVSCLINDFGQSSRDLNSEENTQNSINWKEVGLAVSPIFMKVHGCCTMLGPMENEMKQRKVGQRKRTRPNSAMARPEEINDAAGEEKTDTDKNMATMFEILRKKKHVRLESLMLNRKSFAQTVENLFTLSFLVKDGRAEISMDKNGSHLVSPRNAPASNSVMSKEVSYSHFVFRYDFEDWKLMKDMVPEGDELMPHRTQFCTVITSQVETVCDSQPPLVTTPIKKLTRNRGLVVQEDVVEESPECNEENASRATGIRRCRLKIT</sequence>
<dbReference type="InterPro" id="IPR014854">
    <property type="entry name" value="Nse4_C"/>
</dbReference>
<dbReference type="GO" id="GO:0006310">
    <property type="term" value="P:DNA recombination"/>
    <property type="evidence" value="ECO:0007669"/>
    <property type="project" value="UniProtKB-UniRule"/>
</dbReference>
<comment type="similarity">
    <text evidence="2 7">Belongs to the NSE4 family.</text>
</comment>
<comment type="subcellular location">
    <subcellularLocation>
        <location evidence="1 7">Nucleus</location>
    </subcellularLocation>
</comment>
<evidence type="ECO:0000313" key="10">
    <source>
        <dbReference type="EMBL" id="KAK4258421.1"/>
    </source>
</evidence>
<comment type="function">
    <text evidence="7">Component of the SMC5-SMC6 complex, that promotes sister chromatid alignment after DNA damage and facilitates double-stranded DNA breaks (DSBs) repair via homologous recombination between sister chromatids.</text>
</comment>
<feature type="compositionally biased region" description="Basic and acidic residues" evidence="8">
    <location>
        <begin position="18"/>
        <end position="32"/>
    </location>
</feature>
<dbReference type="GO" id="GO:0030915">
    <property type="term" value="C:Smc5-Smc6 complex"/>
    <property type="evidence" value="ECO:0007669"/>
    <property type="project" value="UniProtKB-UniRule"/>
</dbReference>
<evidence type="ECO:0000256" key="1">
    <source>
        <dbReference type="ARBA" id="ARBA00004123"/>
    </source>
</evidence>
<comment type="caution">
    <text evidence="10">The sequence shown here is derived from an EMBL/GenBank/DDBJ whole genome shotgun (WGS) entry which is preliminary data.</text>
</comment>
<dbReference type="AlphaFoldDB" id="A0AAE1IWT6"/>
<evidence type="ECO:0000256" key="4">
    <source>
        <dbReference type="ARBA" id="ARBA00023172"/>
    </source>
</evidence>